<reference evidence="1" key="1">
    <citation type="submission" date="2021-01" db="EMBL/GenBank/DDBJ databases">
        <authorList>
            <person name="Corre E."/>
            <person name="Pelletier E."/>
            <person name="Niang G."/>
            <person name="Scheremetjew M."/>
            <person name="Finn R."/>
            <person name="Kale V."/>
            <person name="Holt S."/>
            <person name="Cochrane G."/>
            <person name="Meng A."/>
            <person name="Brown T."/>
            <person name="Cohen L."/>
        </authorList>
    </citation>
    <scope>NUCLEOTIDE SEQUENCE</scope>
    <source>
        <strain evidence="1">SM1012Den-03</strain>
    </source>
</reference>
<accession>A0A7S2P9M7</accession>
<protein>
    <submittedName>
        <fullName evidence="1">Uncharacterized protein</fullName>
    </submittedName>
</protein>
<dbReference type="EMBL" id="HBGZ01006358">
    <property type="protein sequence ID" value="CAD9584053.1"/>
    <property type="molecule type" value="Transcribed_RNA"/>
</dbReference>
<sequence length="132" mass="14754">MSSTEYFLTPKPKQTIVCIDDMQSCPPPPHASSPQLIESLAPQQDRVGVISDAPPGFFLAAPCNSSIATDRRMQFKLLPKKSGYHFRRDNHIRLQPRLQPKRKPIECAAGSTTTKASKHFDNTYRGWSARSA</sequence>
<evidence type="ECO:0000313" key="1">
    <source>
        <dbReference type="EMBL" id="CAD9584053.1"/>
    </source>
</evidence>
<organism evidence="1">
    <name type="scientific">Skeletonema marinoi</name>
    <dbReference type="NCBI Taxonomy" id="267567"/>
    <lineage>
        <taxon>Eukaryota</taxon>
        <taxon>Sar</taxon>
        <taxon>Stramenopiles</taxon>
        <taxon>Ochrophyta</taxon>
        <taxon>Bacillariophyta</taxon>
        <taxon>Coscinodiscophyceae</taxon>
        <taxon>Thalassiosirophycidae</taxon>
        <taxon>Thalassiosirales</taxon>
        <taxon>Skeletonemataceae</taxon>
        <taxon>Skeletonema</taxon>
        <taxon>Skeletonema marinoi-dohrnii complex</taxon>
    </lineage>
</organism>
<proteinExistence type="predicted"/>
<dbReference type="AlphaFoldDB" id="A0A7S2P9M7"/>
<name>A0A7S2P9M7_9STRA</name>
<gene>
    <name evidence="1" type="ORF">SMAR0320_LOCUS4466</name>
</gene>